<dbReference type="InterPro" id="IPR001810">
    <property type="entry name" value="F-box_dom"/>
</dbReference>
<dbReference type="InterPro" id="IPR036047">
    <property type="entry name" value="F-box-like_dom_sf"/>
</dbReference>
<name>A0A319EK96_ASPSB</name>
<reference evidence="3 4" key="1">
    <citation type="submission" date="2018-02" db="EMBL/GenBank/DDBJ databases">
        <title>The genomes of Aspergillus section Nigri reveals drivers in fungal speciation.</title>
        <authorList>
            <consortium name="DOE Joint Genome Institute"/>
            <person name="Vesth T.C."/>
            <person name="Nybo J."/>
            <person name="Theobald S."/>
            <person name="Brandl J."/>
            <person name="Frisvad J.C."/>
            <person name="Nielsen K.F."/>
            <person name="Lyhne E.K."/>
            <person name="Kogle M.E."/>
            <person name="Kuo A."/>
            <person name="Riley R."/>
            <person name="Clum A."/>
            <person name="Nolan M."/>
            <person name="Lipzen A."/>
            <person name="Salamov A."/>
            <person name="Henrissat B."/>
            <person name="Wiebenga A."/>
            <person name="De vries R.P."/>
            <person name="Grigoriev I.V."/>
            <person name="Mortensen U.H."/>
            <person name="Andersen M.R."/>
            <person name="Baker S.E."/>
        </authorList>
    </citation>
    <scope>NUCLEOTIDE SEQUENCE [LARGE SCALE GENOMIC DNA]</scope>
    <source>
        <strain evidence="3 4">CBS 121057</strain>
    </source>
</reference>
<keyword evidence="4" id="KW-1185">Reference proteome</keyword>
<proteinExistence type="predicted"/>
<dbReference type="CDD" id="cd09917">
    <property type="entry name" value="F-box_SF"/>
    <property type="match status" value="1"/>
</dbReference>
<dbReference type="AlphaFoldDB" id="A0A319EK96"/>
<dbReference type="Gene3D" id="1.20.1280.50">
    <property type="match status" value="1"/>
</dbReference>
<evidence type="ECO:0000313" key="4">
    <source>
        <dbReference type="Proteomes" id="UP000248423"/>
    </source>
</evidence>
<evidence type="ECO:0000313" key="3">
    <source>
        <dbReference type="EMBL" id="PYI04164.1"/>
    </source>
</evidence>
<dbReference type="Pfam" id="PF12937">
    <property type="entry name" value="F-box-like"/>
    <property type="match status" value="1"/>
</dbReference>
<dbReference type="OrthoDB" id="4200124at2759"/>
<dbReference type="PROSITE" id="PS50181">
    <property type="entry name" value="FBOX"/>
    <property type="match status" value="1"/>
</dbReference>
<dbReference type="SUPFAM" id="SSF81383">
    <property type="entry name" value="F-box domain"/>
    <property type="match status" value="1"/>
</dbReference>
<dbReference type="Proteomes" id="UP000248423">
    <property type="component" value="Unassembled WGS sequence"/>
</dbReference>
<evidence type="ECO:0000259" key="2">
    <source>
        <dbReference type="PROSITE" id="PS50181"/>
    </source>
</evidence>
<evidence type="ECO:0000256" key="1">
    <source>
        <dbReference type="SAM" id="MobiDB-lite"/>
    </source>
</evidence>
<feature type="domain" description="F-box" evidence="2">
    <location>
        <begin position="12"/>
        <end position="57"/>
    </location>
</feature>
<dbReference type="VEuPathDB" id="FungiDB:BO78DRAFT_320995"/>
<feature type="compositionally biased region" description="Low complexity" evidence="1">
    <location>
        <begin position="423"/>
        <end position="460"/>
    </location>
</feature>
<feature type="region of interest" description="Disordered" evidence="1">
    <location>
        <begin position="508"/>
        <end position="550"/>
    </location>
</feature>
<dbReference type="STRING" id="1448318.A0A319EK96"/>
<dbReference type="EMBL" id="KZ826372">
    <property type="protein sequence ID" value="PYI04164.1"/>
    <property type="molecule type" value="Genomic_DNA"/>
</dbReference>
<organism evidence="3 4">
    <name type="scientific">Aspergillus sclerotiicarbonarius (strain CBS 121057 / IBT 28362)</name>
    <dbReference type="NCBI Taxonomy" id="1448318"/>
    <lineage>
        <taxon>Eukaryota</taxon>
        <taxon>Fungi</taxon>
        <taxon>Dikarya</taxon>
        <taxon>Ascomycota</taxon>
        <taxon>Pezizomycotina</taxon>
        <taxon>Eurotiomycetes</taxon>
        <taxon>Eurotiomycetidae</taxon>
        <taxon>Eurotiales</taxon>
        <taxon>Aspergillaceae</taxon>
        <taxon>Aspergillus</taxon>
        <taxon>Aspergillus subgen. Circumdati</taxon>
    </lineage>
</organism>
<gene>
    <name evidence="3" type="ORF">BO78DRAFT_320995</name>
</gene>
<feature type="region of interest" description="Disordered" evidence="1">
    <location>
        <begin position="422"/>
        <end position="468"/>
    </location>
</feature>
<protein>
    <recommendedName>
        <fullName evidence="2">F-box domain-containing protein</fullName>
    </recommendedName>
</protein>
<accession>A0A319EK96</accession>
<sequence length="869" mass="95979">MANPSSRRDRPRVSLISLPLEILTTIFEYSGEKGLLNLAGVCHQFRDLAAAVLYRDICYAIHADDPIHTQTSLDRFAAMVETVNSSDHEYASWVKDITVTHIAPYESDNRQGVIIQKPELSYDAGRHLNSLLAITVSKTTNLASFNWDIRLELTASVFQALSRVPDLRDLQIRLPARKAAGATDPVLGQMLQTPHFHFSMVNPPTRGSRGTPGAEAHLLKDLGHLQLPSTFSLMADLKSLAVLDIDDLRIVPQLPQCISKCSSTLKSLKLSFSDNLAKSARKRTLANTPGDTMTVDNTFTINAQGTNQLIAQTVGPLSSNPSLPSDPVICRERSIQESVLAYIFQVGGLTLRTKALEEALQNEHRQSLAGSPPISDDVRDRRFVRALRSLSRMLPTMMVLNSDHAGIIGTLHRIDKATTQYLDSQSSKSASQATATATDKATDKAGTTSSTPESPQPSISKLVSSTESCTKKEACPSDVIDMEHPDVVEEAGEDQEFIEETQRAITESSVLAFSRSPAPARLRTPSSSRSKGKQPVRNPTAGPEKPTTDKAVERYVREAHGIPLESLSIHLIPVCATAISQAIDMFSLKHLSLLNVGPQGPLWILLKRFNQMRPLQLTSVHTDNVTTAFCTFISSLDKVTELFLFERSSQAKVVSLAGKTTVEAVTIRNMILNKHMRHLERLVLRNDEDSSWVADARTIRLISQVGRNLIELGVGVNNLSIHYLVEQIGGLSSLKALQILWYRADMCTTVLREVQYTLVDSILHFPHLRLEYVALCYNMHGPIANAAIQIKSRIKHLAKAATRGRVDETKPAHATPSEYAPLDVSFPVDDKDGDQALLFGFELNTRALLRIEDIRGVRMWEKGTWEIKL</sequence>